<evidence type="ECO:0000256" key="1">
    <source>
        <dbReference type="SAM" id="Phobius"/>
    </source>
</evidence>
<dbReference type="CDD" id="cd23385">
    <property type="entry name" value="beta-trefoil_Ricin_MRC-like"/>
    <property type="match status" value="1"/>
</dbReference>
<name>A0ABD1IPV5_9TELE</name>
<feature type="domain" description="Ricin B lectin" evidence="2">
    <location>
        <begin position="9"/>
        <end position="122"/>
    </location>
</feature>
<organism evidence="3 4">
    <name type="scientific">Coilia grayii</name>
    <name type="common">Gray's grenadier anchovy</name>
    <dbReference type="NCBI Taxonomy" id="363190"/>
    <lineage>
        <taxon>Eukaryota</taxon>
        <taxon>Metazoa</taxon>
        <taxon>Chordata</taxon>
        <taxon>Craniata</taxon>
        <taxon>Vertebrata</taxon>
        <taxon>Euteleostomi</taxon>
        <taxon>Actinopterygii</taxon>
        <taxon>Neopterygii</taxon>
        <taxon>Teleostei</taxon>
        <taxon>Clupei</taxon>
        <taxon>Clupeiformes</taxon>
        <taxon>Clupeoidei</taxon>
        <taxon>Engraulidae</taxon>
        <taxon>Coilinae</taxon>
        <taxon>Coilia</taxon>
    </lineage>
</organism>
<dbReference type="AlphaFoldDB" id="A0ABD1IPV5"/>
<accession>A0ABD1IPV5</accession>
<proteinExistence type="predicted"/>
<keyword evidence="1" id="KW-1133">Transmembrane helix</keyword>
<dbReference type="Gene3D" id="2.80.10.50">
    <property type="match status" value="1"/>
</dbReference>
<protein>
    <recommendedName>
        <fullName evidence="2">Ricin B lectin domain-containing protein</fullName>
    </recommendedName>
</protein>
<dbReference type="SUPFAM" id="SSF50370">
    <property type="entry name" value="Ricin B-like lectins"/>
    <property type="match status" value="1"/>
</dbReference>
<dbReference type="InterPro" id="IPR029387">
    <property type="entry name" value="OSTbeta"/>
</dbReference>
<dbReference type="InterPro" id="IPR052678">
    <property type="entry name" value="OST-beta_subunit"/>
</dbReference>
<feature type="transmembrane region" description="Helical" evidence="1">
    <location>
        <begin position="175"/>
        <end position="196"/>
    </location>
</feature>
<dbReference type="Proteomes" id="UP001591681">
    <property type="component" value="Unassembled WGS sequence"/>
</dbReference>
<dbReference type="PANTHER" id="PTHR36129:SF3">
    <property type="match status" value="1"/>
</dbReference>
<comment type="caution">
    <text evidence="3">The sequence shown here is derived from an EMBL/GenBank/DDBJ whole genome shotgun (WGS) entry which is preliminary data.</text>
</comment>
<dbReference type="PANTHER" id="PTHR36129">
    <property type="entry name" value="ORGANIC SOLUTE TRANSPORTER SUBUNIT BETA-RELATED"/>
    <property type="match status" value="1"/>
</dbReference>
<dbReference type="PROSITE" id="PS50231">
    <property type="entry name" value="RICIN_B_LECTIN"/>
    <property type="match status" value="1"/>
</dbReference>
<dbReference type="InterPro" id="IPR035992">
    <property type="entry name" value="Ricin_B-like_lectins"/>
</dbReference>
<dbReference type="EMBL" id="JBHFQA010000024">
    <property type="protein sequence ID" value="KAL2077045.1"/>
    <property type="molecule type" value="Genomic_DNA"/>
</dbReference>
<reference evidence="3 4" key="1">
    <citation type="submission" date="2024-09" db="EMBL/GenBank/DDBJ databases">
        <title>A chromosome-level genome assembly of Gray's grenadier anchovy, Coilia grayii.</title>
        <authorList>
            <person name="Fu Z."/>
        </authorList>
    </citation>
    <scope>NUCLEOTIDE SEQUENCE [LARGE SCALE GENOMIC DNA]</scope>
    <source>
        <strain evidence="3">G4</strain>
        <tissue evidence="3">Muscle</tissue>
    </source>
</reference>
<keyword evidence="1" id="KW-0812">Transmembrane</keyword>
<gene>
    <name evidence="3" type="ORF">ACEWY4_026549</name>
</gene>
<sequence>MCMCHLGTSGFMIHNAIESLCLQDSSASSAVKLRRCNLDDDLQQWEWQEQHFLRNVGTQRCLSAFHEHPVVTVTCDGGGHLQWGCENHRLLSLNNSLELSTKKGRLRLTPALGDPGSKWKSLDKGDVCQERLRSRRAWDEFEEEFEEDTPAVSSMNQEQREYLQWIYRTEDQTKWTFAMLALAFAALLLGAILLVTGMMGSRSRKKIAKYKAVARALKAPVEEEELQVITEVRESKEAQQVLLPLPLDLRLPTATATITGAPDIPAPSSLGENGLRPGDIVVTWKDGTVSSLYGGSGAGVEEAHGDGEVAAAAEGDAEVEREGGAEEEELTEVVEVEVAGGEN</sequence>
<evidence type="ECO:0000259" key="2">
    <source>
        <dbReference type="SMART" id="SM00458"/>
    </source>
</evidence>
<keyword evidence="4" id="KW-1185">Reference proteome</keyword>
<evidence type="ECO:0000313" key="3">
    <source>
        <dbReference type="EMBL" id="KAL2077045.1"/>
    </source>
</evidence>
<dbReference type="Pfam" id="PF15048">
    <property type="entry name" value="OSTbeta"/>
    <property type="match status" value="1"/>
</dbReference>
<dbReference type="SMART" id="SM00458">
    <property type="entry name" value="RICIN"/>
    <property type="match status" value="1"/>
</dbReference>
<evidence type="ECO:0000313" key="4">
    <source>
        <dbReference type="Proteomes" id="UP001591681"/>
    </source>
</evidence>
<dbReference type="Pfam" id="PF00652">
    <property type="entry name" value="Ricin_B_lectin"/>
    <property type="match status" value="1"/>
</dbReference>
<dbReference type="InterPro" id="IPR000772">
    <property type="entry name" value="Ricin_B_lectin"/>
</dbReference>
<keyword evidence="1" id="KW-0472">Membrane</keyword>